<dbReference type="OrthoDB" id="5911267at2759"/>
<dbReference type="SUPFAM" id="SSF81383">
    <property type="entry name" value="F-box domain"/>
    <property type="match status" value="1"/>
</dbReference>
<dbReference type="InterPro" id="IPR036047">
    <property type="entry name" value="F-box-like_dom_sf"/>
</dbReference>
<feature type="domain" description="F-box" evidence="1">
    <location>
        <begin position="2"/>
        <end position="48"/>
    </location>
</feature>
<dbReference type="PANTHER" id="PTHR23015">
    <property type="entry name" value="UNCHARACTERIZED C.ELEGANS PROTEIN"/>
    <property type="match status" value="1"/>
</dbReference>
<dbReference type="EMBL" id="DS268444">
    <property type="protein sequence ID" value="EFP01781.1"/>
    <property type="molecule type" value="Genomic_DNA"/>
</dbReference>
<evidence type="ECO:0000259" key="1">
    <source>
        <dbReference type="PROSITE" id="PS50181"/>
    </source>
</evidence>
<name>E3MGM8_CAERE</name>
<accession>E3MGM8</accession>
<evidence type="ECO:0000313" key="2">
    <source>
        <dbReference type="EMBL" id="EFP01781.1"/>
    </source>
</evidence>
<protein>
    <recommendedName>
        <fullName evidence="1">F-box domain-containing protein</fullName>
    </recommendedName>
</protein>
<dbReference type="Pfam" id="PF01827">
    <property type="entry name" value="FTH"/>
    <property type="match status" value="1"/>
</dbReference>
<dbReference type="RefSeq" id="XP_003104628.2">
    <property type="nucleotide sequence ID" value="XM_003104580.2"/>
</dbReference>
<organism evidence="3">
    <name type="scientific">Caenorhabditis remanei</name>
    <name type="common">Caenorhabditis vulgaris</name>
    <dbReference type="NCBI Taxonomy" id="31234"/>
    <lineage>
        <taxon>Eukaryota</taxon>
        <taxon>Metazoa</taxon>
        <taxon>Ecdysozoa</taxon>
        <taxon>Nematoda</taxon>
        <taxon>Chromadorea</taxon>
        <taxon>Rhabditida</taxon>
        <taxon>Rhabditina</taxon>
        <taxon>Rhabditomorpha</taxon>
        <taxon>Rhabditoidea</taxon>
        <taxon>Rhabditidae</taxon>
        <taxon>Peloderinae</taxon>
        <taxon>Caenorhabditis</taxon>
    </lineage>
</organism>
<dbReference type="CDD" id="cd22150">
    <property type="entry name" value="F-box_CeFBXA-like"/>
    <property type="match status" value="1"/>
</dbReference>
<dbReference type="PROSITE" id="PS50181">
    <property type="entry name" value="FBOX"/>
    <property type="match status" value="1"/>
</dbReference>
<dbReference type="GeneID" id="9808789"/>
<evidence type="ECO:0000313" key="3">
    <source>
        <dbReference type="Proteomes" id="UP000008281"/>
    </source>
</evidence>
<gene>
    <name evidence="2" type="ORF">CRE_23306</name>
</gene>
<dbReference type="HOGENOM" id="CLU_030831_0_3_1"/>
<dbReference type="eggNOG" id="ENOG502TJXT">
    <property type="taxonomic scope" value="Eukaryota"/>
</dbReference>
<proteinExistence type="predicted"/>
<reference evidence="2" key="1">
    <citation type="submission" date="2007-07" db="EMBL/GenBank/DDBJ databases">
        <title>PCAP assembly of the Caenorhabditis remanei genome.</title>
        <authorList>
            <consortium name="The Caenorhabditis remanei Sequencing Consortium"/>
            <person name="Wilson R.K."/>
        </authorList>
    </citation>
    <scope>NUCLEOTIDE SEQUENCE [LARGE SCALE GENOMIC DNA]</scope>
    <source>
        <strain evidence="2">PB4641</strain>
    </source>
</reference>
<dbReference type="SMART" id="SM00256">
    <property type="entry name" value="FBOX"/>
    <property type="match status" value="1"/>
</dbReference>
<dbReference type="InParanoid" id="E3MGM8"/>
<sequence length="324" mass="38597">MSPSLVDMPELAMERILRFLDFKACLTLRHVCRDLRNFIDDDVNYSILPDSKFTKITVTVELNLIRFKFTGSRGSIWLTYNIRENMCTRMFNSHKRLLMDVDPVEVAVRDMDLVLRFQKTTMKRIIFNIQDSNLTESFTIILERRKRKIKVETLIVLASQPYQIVSIVNAKVLKEIVMRPLVDQEDFQLLDFSEIVETEQWKNAEELDARNFVFPNEQLRNLTHFSRANVWIHRISVEEIDYLKNHCRNNIEIRLQHPTSSEELSMKWGPSCRRHVTKDDWYFRTRDAEKILRITNDERFCDIVMSIRKMREGSIPENAEILEF</sequence>
<dbReference type="Pfam" id="PF00646">
    <property type="entry name" value="F-box"/>
    <property type="match status" value="1"/>
</dbReference>
<dbReference type="GO" id="GO:0045087">
    <property type="term" value="P:innate immune response"/>
    <property type="evidence" value="ECO:0007669"/>
    <property type="project" value="TreeGrafter"/>
</dbReference>
<dbReference type="AlphaFoldDB" id="E3MGM8"/>
<dbReference type="InterPro" id="IPR002900">
    <property type="entry name" value="DUF38/FTH_CAE_spp"/>
</dbReference>
<dbReference type="CTD" id="9808789"/>
<dbReference type="InterPro" id="IPR001810">
    <property type="entry name" value="F-box_dom"/>
</dbReference>
<dbReference type="PANTHER" id="PTHR23015:SF4">
    <property type="entry name" value="DUF38 DOMAIN-CONTAINING PROTEIN-RELATED"/>
    <property type="match status" value="1"/>
</dbReference>
<dbReference type="OMA" id="NIRENMC"/>
<dbReference type="KEGG" id="crq:GCK72_021362"/>
<keyword evidence="3" id="KW-1185">Reference proteome</keyword>
<dbReference type="InterPro" id="IPR040161">
    <property type="entry name" value="FB224"/>
</dbReference>
<dbReference type="Proteomes" id="UP000008281">
    <property type="component" value="Unassembled WGS sequence"/>
</dbReference>